<name>A0A1F7RQ80_9BACT</name>
<dbReference type="Proteomes" id="UP000179266">
    <property type="component" value="Unassembled WGS sequence"/>
</dbReference>
<gene>
    <name evidence="1" type="ORF">A2161_13445</name>
</gene>
<reference evidence="1 2" key="1">
    <citation type="journal article" date="2016" name="Nat. Commun.">
        <title>Thousands of microbial genomes shed light on interconnected biogeochemical processes in an aquifer system.</title>
        <authorList>
            <person name="Anantharaman K."/>
            <person name="Brown C.T."/>
            <person name="Hug L.A."/>
            <person name="Sharon I."/>
            <person name="Castelle C.J."/>
            <person name="Probst A.J."/>
            <person name="Thomas B.C."/>
            <person name="Singh A."/>
            <person name="Wilkins M.J."/>
            <person name="Karaoz U."/>
            <person name="Brodie E.L."/>
            <person name="Williams K.H."/>
            <person name="Hubbard S.S."/>
            <person name="Banfield J.F."/>
        </authorList>
    </citation>
    <scope>NUCLEOTIDE SEQUENCE [LARGE SCALE GENOMIC DNA]</scope>
</reference>
<proteinExistence type="predicted"/>
<dbReference type="Pfam" id="PF20118">
    <property type="entry name" value="DUF6508"/>
    <property type="match status" value="1"/>
</dbReference>
<dbReference type="AlphaFoldDB" id="A0A1F7RQ80"/>
<evidence type="ECO:0000313" key="2">
    <source>
        <dbReference type="Proteomes" id="UP000179266"/>
    </source>
</evidence>
<accession>A0A1F7RQ80</accession>
<sequence length="59" mass="6652">MLENIKSIDTATIDTIKLILTYCVRGERFCDGHWGAVLESGIIVAVLKRHKILMAEFDC</sequence>
<protein>
    <submittedName>
        <fullName evidence="1">Uncharacterized protein</fullName>
    </submittedName>
</protein>
<dbReference type="InterPro" id="IPR045425">
    <property type="entry name" value="DUF6508"/>
</dbReference>
<organism evidence="1 2">
    <name type="scientific">Candidatus Schekmanbacteria bacterium RBG_13_48_7</name>
    <dbReference type="NCBI Taxonomy" id="1817878"/>
    <lineage>
        <taxon>Bacteria</taxon>
        <taxon>Candidatus Schekmaniibacteriota</taxon>
    </lineage>
</organism>
<comment type="caution">
    <text evidence="1">The sequence shown here is derived from an EMBL/GenBank/DDBJ whole genome shotgun (WGS) entry which is preliminary data.</text>
</comment>
<dbReference type="EMBL" id="MGDD01000257">
    <property type="protein sequence ID" value="OGL43716.1"/>
    <property type="molecule type" value="Genomic_DNA"/>
</dbReference>
<evidence type="ECO:0000313" key="1">
    <source>
        <dbReference type="EMBL" id="OGL43716.1"/>
    </source>
</evidence>